<dbReference type="Proteomes" id="UP000838100">
    <property type="component" value="Unassembled WGS sequence"/>
</dbReference>
<proteinExistence type="predicted"/>
<dbReference type="PANTHER" id="PTHR34205:SF2">
    <property type="entry name" value="DUF962 DOMAIN-CONTAINING PROTEIN"/>
    <property type="match status" value="1"/>
</dbReference>
<organism evidence="2 3">
    <name type="scientific">Sinobacterium norvegicum</name>
    <dbReference type="NCBI Taxonomy" id="1641715"/>
    <lineage>
        <taxon>Bacteria</taxon>
        <taxon>Pseudomonadati</taxon>
        <taxon>Pseudomonadota</taxon>
        <taxon>Gammaproteobacteria</taxon>
        <taxon>Cellvibrionales</taxon>
        <taxon>Spongiibacteraceae</taxon>
        <taxon>Sinobacterium</taxon>
    </lineage>
</organism>
<evidence type="ECO:0000313" key="2">
    <source>
        <dbReference type="EMBL" id="CAH0990658.1"/>
    </source>
</evidence>
<name>A0ABM9ABT6_9GAMM</name>
<keyword evidence="1" id="KW-0812">Transmembrane</keyword>
<sequence>MTKEYQSFAQFYPFYLNQHSQLMTRKLHYIGSTLVLVCLFSALITASFGIFLMLPVLGYGFAWVGHFFVEKNRPATFTYPLYSFVADYVMLFQAVTGKLDHSYFD</sequence>
<dbReference type="InterPro" id="IPR009305">
    <property type="entry name" value="Mpo1-like"/>
</dbReference>
<feature type="transmembrane region" description="Helical" evidence="1">
    <location>
        <begin position="76"/>
        <end position="95"/>
    </location>
</feature>
<dbReference type="EMBL" id="CAKLPX010000001">
    <property type="protein sequence ID" value="CAH0990658.1"/>
    <property type="molecule type" value="Genomic_DNA"/>
</dbReference>
<accession>A0ABM9ABT6</accession>
<protein>
    <recommendedName>
        <fullName evidence="4">DUF962 domain-containing protein</fullName>
    </recommendedName>
</protein>
<evidence type="ECO:0000313" key="3">
    <source>
        <dbReference type="Proteomes" id="UP000838100"/>
    </source>
</evidence>
<evidence type="ECO:0008006" key="4">
    <source>
        <dbReference type="Google" id="ProtNLM"/>
    </source>
</evidence>
<feature type="transmembrane region" description="Helical" evidence="1">
    <location>
        <begin position="27"/>
        <end position="44"/>
    </location>
</feature>
<keyword evidence="1" id="KW-0472">Membrane</keyword>
<dbReference type="Pfam" id="PF06127">
    <property type="entry name" value="Mpo1-like"/>
    <property type="match status" value="1"/>
</dbReference>
<keyword evidence="1" id="KW-1133">Transmembrane helix</keyword>
<gene>
    <name evidence="2" type="ORF">SIN8267_00752</name>
</gene>
<dbReference type="PANTHER" id="PTHR34205">
    <property type="entry name" value="TRANSMEMBRANE PROTEIN"/>
    <property type="match status" value="1"/>
</dbReference>
<dbReference type="RefSeq" id="WP_237443337.1">
    <property type="nucleotide sequence ID" value="NZ_CAKLPX010000001.1"/>
</dbReference>
<evidence type="ECO:0000256" key="1">
    <source>
        <dbReference type="SAM" id="Phobius"/>
    </source>
</evidence>
<comment type="caution">
    <text evidence="2">The sequence shown here is derived from an EMBL/GenBank/DDBJ whole genome shotgun (WGS) entry which is preliminary data.</text>
</comment>
<feature type="transmembrane region" description="Helical" evidence="1">
    <location>
        <begin position="50"/>
        <end position="69"/>
    </location>
</feature>
<keyword evidence="3" id="KW-1185">Reference proteome</keyword>
<reference evidence="2" key="1">
    <citation type="submission" date="2021-12" db="EMBL/GenBank/DDBJ databases">
        <authorList>
            <person name="Rodrigo-Torres L."/>
            <person name="Arahal R. D."/>
            <person name="Lucena T."/>
        </authorList>
    </citation>
    <scope>NUCLEOTIDE SEQUENCE</scope>
    <source>
        <strain evidence="2">CECT 8267</strain>
    </source>
</reference>